<evidence type="ECO:0000256" key="5">
    <source>
        <dbReference type="ARBA" id="ARBA00022676"/>
    </source>
</evidence>
<feature type="transmembrane region" description="Helical" evidence="15">
    <location>
        <begin position="106"/>
        <end position="127"/>
    </location>
</feature>
<keyword evidence="8" id="KW-0677">Repeat</keyword>
<dbReference type="STRING" id="1069680.M7NU99"/>
<comment type="caution">
    <text evidence="17">The sequence shown here is derived from an EMBL/GenBank/DDBJ whole genome shotgun (WGS) entry which is preliminary data.</text>
</comment>
<dbReference type="AlphaFoldDB" id="M7NU99"/>
<evidence type="ECO:0000256" key="15">
    <source>
        <dbReference type="RuleBase" id="RU367007"/>
    </source>
</evidence>
<evidence type="ECO:0000256" key="1">
    <source>
        <dbReference type="ARBA" id="ARBA00004477"/>
    </source>
</evidence>
<evidence type="ECO:0000256" key="10">
    <source>
        <dbReference type="ARBA" id="ARBA00022989"/>
    </source>
</evidence>
<evidence type="ECO:0000313" key="17">
    <source>
        <dbReference type="EMBL" id="EMR10686.1"/>
    </source>
</evidence>
<dbReference type="OMA" id="WAPYILE"/>
<feature type="transmembrane region" description="Helical" evidence="15">
    <location>
        <begin position="21"/>
        <end position="39"/>
    </location>
</feature>
<reference evidence="18" key="1">
    <citation type="journal article" date="2016" name="Nat. Commun.">
        <title>Genome analysis of three Pneumocystis species reveals adaptation mechanisms to life exclusively in mammalian hosts.</title>
        <authorList>
            <person name="Ma L."/>
            <person name="Chen Z."/>
            <person name="Huang D.W."/>
            <person name="Kutty G."/>
            <person name="Ishihara M."/>
            <person name="Wang H."/>
            <person name="Abouelleil A."/>
            <person name="Bishop L."/>
            <person name="Davey E."/>
            <person name="Deng R."/>
            <person name="Deng X."/>
            <person name="Fan L."/>
            <person name="Fantoni G."/>
            <person name="Fitzgerald M."/>
            <person name="Gogineni E."/>
            <person name="Goldberg J.M."/>
            <person name="Handley G."/>
            <person name="Hu X."/>
            <person name="Huber C."/>
            <person name="Jiao X."/>
            <person name="Jones K."/>
            <person name="Levin J.Z."/>
            <person name="Liu Y."/>
            <person name="Macdonald P."/>
            <person name="Melnikov A."/>
            <person name="Raley C."/>
            <person name="Sassi M."/>
            <person name="Sherman B.T."/>
            <person name="Song X."/>
            <person name="Sykes S."/>
            <person name="Tran B."/>
            <person name="Walsh L."/>
            <person name="Xia Y."/>
            <person name="Yang J."/>
            <person name="Young S."/>
            <person name="Zeng Q."/>
            <person name="Zheng X."/>
            <person name="Stephens R."/>
            <person name="Nusbaum C."/>
            <person name="Birren B.W."/>
            <person name="Azadi P."/>
            <person name="Lempicki R.A."/>
            <person name="Cuomo C.A."/>
            <person name="Kovacs J.A."/>
        </authorList>
    </citation>
    <scope>NUCLEOTIDE SEQUENCE [LARGE SCALE GENOMIC DNA]</scope>
    <source>
        <strain evidence="18">B123</strain>
    </source>
</reference>
<evidence type="ECO:0000256" key="6">
    <source>
        <dbReference type="ARBA" id="ARBA00022679"/>
    </source>
</evidence>
<comment type="subcellular location">
    <subcellularLocation>
        <location evidence="1 15">Endoplasmic reticulum membrane</location>
        <topology evidence="1 15">Multi-pass membrane protein</topology>
    </subcellularLocation>
</comment>
<dbReference type="InterPro" id="IPR032421">
    <property type="entry name" value="PMT_4TMC"/>
</dbReference>
<dbReference type="CDD" id="cd23283">
    <property type="entry name" value="beta-trefoil_MIR_PMT1-like"/>
    <property type="match status" value="1"/>
</dbReference>
<keyword evidence="10 15" id="KW-1133">Transmembrane helix</keyword>
<dbReference type="EMBL" id="AFWA02000003">
    <property type="protein sequence ID" value="EMR10686.1"/>
    <property type="molecule type" value="Genomic_DNA"/>
</dbReference>
<dbReference type="PANTHER" id="PTHR10050">
    <property type="entry name" value="DOLICHYL-PHOSPHATE-MANNOSE--PROTEIN MANNOSYLTRANSFERASE"/>
    <property type="match status" value="1"/>
</dbReference>
<dbReference type="Pfam" id="PF02815">
    <property type="entry name" value="MIR"/>
    <property type="match status" value="1"/>
</dbReference>
<keyword evidence="12" id="KW-0325">Glycoprotein</keyword>
<feature type="domain" description="MIR" evidence="16">
    <location>
        <begin position="295"/>
        <end position="349"/>
    </location>
</feature>
<evidence type="ECO:0000256" key="11">
    <source>
        <dbReference type="ARBA" id="ARBA00023136"/>
    </source>
</evidence>
<protein>
    <recommendedName>
        <fullName evidence="4 15">Dolichyl-phosphate-mannose--protein mannosyltransferase</fullName>
        <ecNumber evidence="4 15">2.4.1.109</ecNumber>
    </recommendedName>
</protein>
<dbReference type="VEuPathDB" id="FungiDB:PNEG_00837"/>
<comment type="catalytic activity">
    <reaction evidence="13 15">
        <text>a di-trans,poly-cis-dolichyl beta-D-mannosyl phosphate + L-threonyl-[protein] = 3-O-(alpha-D-mannosyl)-L-threonyl-[protein] + a di-trans,poly-cis-dolichyl phosphate + H(+)</text>
        <dbReference type="Rhea" id="RHEA:53396"/>
        <dbReference type="Rhea" id="RHEA-COMP:11060"/>
        <dbReference type="Rhea" id="RHEA-COMP:13547"/>
        <dbReference type="Rhea" id="RHEA-COMP:19498"/>
        <dbReference type="Rhea" id="RHEA-COMP:19501"/>
        <dbReference type="ChEBI" id="CHEBI:15378"/>
        <dbReference type="ChEBI" id="CHEBI:30013"/>
        <dbReference type="ChEBI" id="CHEBI:57683"/>
        <dbReference type="ChEBI" id="CHEBI:58211"/>
        <dbReference type="ChEBI" id="CHEBI:137323"/>
        <dbReference type="EC" id="2.4.1.109"/>
    </reaction>
</comment>
<feature type="transmembrane region" description="Helical" evidence="15">
    <location>
        <begin position="623"/>
        <end position="644"/>
    </location>
</feature>
<evidence type="ECO:0000256" key="4">
    <source>
        <dbReference type="ARBA" id="ARBA00012839"/>
    </source>
</evidence>
<dbReference type="UniPathway" id="UPA00378"/>
<comment type="catalytic activity">
    <reaction evidence="14 15">
        <text>a di-trans,poly-cis-dolichyl beta-D-mannosyl phosphate + L-seryl-[protein] = 3-O-(alpha-D-mannosyl)-L-seryl-[protein] + a di-trans,poly-cis-dolichyl phosphate + H(+)</text>
        <dbReference type="Rhea" id="RHEA:17377"/>
        <dbReference type="Rhea" id="RHEA-COMP:9863"/>
        <dbReference type="Rhea" id="RHEA-COMP:13546"/>
        <dbReference type="Rhea" id="RHEA-COMP:19498"/>
        <dbReference type="Rhea" id="RHEA-COMP:19501"/>
        <dbReference type="ChEBI" id="CHEBI:15378"/>
        <dbReference type="ChEBI" id="CHEBI:29999"/>
        <dbReference type="ChEBI" id="CHEBI:57683"/>
        <dbReference type="ChEBI" id="CHEBI:58211"/>
        <dbReference type="ChEBI" id="CHEBI:137321"/>
        <dbReference type="EC" id="2.4.1.109"/>
    </reaction>
</comment>
<dbReference type="GO" id="GO:0004169">
    <property type="term" value="F:dolichyl-phosphate-mannose-protein mannosyltransferase activity"/>
    <property type="evidence" value="ECO:0007669"/>
    <property type="project" value="UniProtKB-UniRule"/>
</dbReference>
<evidence type="ECO:0000256" key="2">
    <source>
        <dbReference type="ARBA" id="ARBA00004922"/>
    </source>
</evidence>
<dbReference type="PROSITE" id="PS50919">
    <property type="entry name" value="MIR"/>
    <property type="match status" value="3"/>
</dbReference>
<dbReference type="Pfam" id="PF16192">
    <property type="entry name" value="PMT_4TMC"/>
    <property type="match status" value="1"/>
</dbReference>
<proteinExistence type="inferred from homology"/>
<dbReference type="InterPro" id="IPR027005">
    <property type="entry name" value="PMT-like"/>
</dbReference>
<dbReference type="HOGENOM" id="CLU_008438_2_1_1"/>
<dbReference type="RefSeq" id="XP_007872746.1">
    <property type="nucleotide sequence ID" value="XM_007874555.1"/>
</dbReference>
<feature type="transmembrane region" description="Helical" evidence="15">
    <location>
        <begin position="75"/>
        <end position="94"/>
    </location>
</feature>
<comment type="pathway">
    <text evidence="2 15">Protein modification; protein glycosylation.</text>
</comment>
<feature type="domain" description="MIR" evidence="16">
    <location>
        <begin position="428"/>
        <end position="484"/>
    </location>
</feature>
<gene>
    <name evidence="17" type="ORF">PNEG_00837</name>
</gene>
<feature type="transmembrane region" description="Helical" evidence="15">
    <location>
        <begin position="598"/>
        <end position="617"/>
    </location>
</feature>
<evidence type="ECO:0000256" key="14">
    <source>
        <dbReference type="ARBA" id="ARBA00045102"/>
    </source>
</evidence>
<keyword evidence="9 15" id="KW-0256">Endoplasmic reticulum</keyword>
<keyword evidence="7 15" id="KW-0812">Transmembrane</keyword>
<dbReference type="Pfam" id="PF02366">
    <property type="entry name" value="PMT"/>
    <property type="match status" value="1"/>
</dbReference>
<feature type="transmembrane region" description="Helical" evidence="15">
    <location>
        <begin position="156"/>
        <end position="177"/>
    </location>
</feature>
<evidence type="ECO:0000256" key="9">
    <source>
        <dbReference type="ARBA" id="ARBA00022824"/>
    </source>
</evidence>
<feature type="transmembrane region" description="Helical" evidence="15">
    <location>
        <begin position="656"/>
        <end position="679"/>
    </location>
</feature>
<dbReference type="GO" id="GO:0005789">
    <property type="term" value="C:endoplasmic reticulum membrane"/>
    <property type="evidence" value="ECO:0007669"/>
    <property type="project" value="UniProtKB-SubCell"/>
</dbReference>
<feature type="transmembrane region" description="Helical" evidence="15">
    <location>
        <begin position="211"/>
        <end position="229"/>
    </location>
</feature>
<evidence type="ECO:0000256" key="8">
    <source>
        <dbReference type="ARBA" id="ARBA00022737"/>
    </source>
</evidence>
<keyword evidence="6 15" id="KW-0808">Transferase</keyword>
<dbReference type="EC" id="2.4.1.109" evidence="4 15"/>
<keyword evidence="11 15" id="KW-0472">Membrane</keyword>
<dbReference type="InterPro" id="IPR016093">
    <property type="entry name" value="MIR_motif"/>
</dbReference>
<dbReference type="SUPFAM" id="SSF82109">
    <property type="entry name" value="MIR domain"/>
    <property type="match status" value="1"/>
</dbReference>
<evidence type="ECO:0000256" key="7">
    <source>
        <dbReference type="ARBA" id="ARBA00022692"/>
    </source>
</evidence>
<evidence type="ECO:0000256" key="13">
    <source>
        <dbReference type="ARBA" id="ARBA00045085"/>
    </source>
</evidence>
<dbReference type="eggNOG" id="KOG3359">
    <property type="taxonomic scope" value="Eukaryota"/>
</dbReference>
<dbReference type="InterPro" id="IPR036300">
    <property type="entry name" value="MIR_dom_sf"/>
</dbReference>
<dbReference type="Proteomes" id="UP000011958">
    <property type="component" value="Unassembled WGS sequence"/>
</dbReference>
<dbReference type="InterPro" id="IPR003342">
    <property type="entry name" value="ArnT-like_N"/>
</dbReference>
<dbReference type="PANTHER" id="PTHR10050:SF50">
    <property type="entry name" value="DOLICHYL-PHOSPHATE-MANNOSE--PROTEIN MANNOSYLTRANSFERASE 1-RELATED"/>
    <property type="match status" value="1"/>
</dbReference>
<organism evidence="17 18">
    <name type="scientific">Pneumocystis murina (strain B123)</name>
    <name type="common">Mouse pneumocystis pneumonia agent</name>
    <name type="synonym">Pneumocystis carinii f. sp. muris</name>
    <dbReference type="NCBI Taxonomy" id="1069680"/>
    <lineage>
        <taxon>Eukaryota</taxon>
        <taxon>Fungi</taxon>
        <taxon>Dikarya</taxon>
        <taxon>Ascomycota</taxon>
        <taxon>Taphrinomycotina</taxon>
        <taxon>Pneumocystomycetes</taxon>
        <taxon>Pneumocystaceae</taxon>
        <taxon>Pneumocystis</taxon>
    </lineage>
</organism>
<feature type="domain" description="MIR" evidence="16">
    <location>
        <begin position="359"/>
        <end position="418"/>
    </location>
</feature>
<keyword evidence="18" id="KW-1185">Reference proteome</keyword>
<evidence type="ECO:0000256" key="12">
    <source>
        <dbReference type="ARBA" id="ARBA00023180"/>
    </source>
</evidence>
<feature type="transmembrane region" description="Helical" evidence="15">
    <location>
        <begin position="558"/>
        <end position="577"/>
    </location>
</feature>
<accession>M7NU99</accession>
<dbReference type="SMART" id="SM00472">
    <property type="entry name" value="MIR"/>
    <property type="match status" value="3"/>
</dbReference>
<keyword evidence="5 15" id="KW-0328">Glycosyltransferase</keyword>
<comment type="function">
    <text evidence="15">Transfers mannose from Dol-P-mannose to Ser or Thr residues on proteins.</text>
</comment>
<evidence type="ECO:0000256" key="3">
    <source>
        <dbReference type="ARBA" id="ARBA00007222"/>
    </source>
</evidence>
<feature type="transmembrane region" description="Helical" evidence="15">
    <location>
        <begin position="189"/>
        <end position="205"/>
    </location>
</feature>
<name>M7NU99_PNEMU</name>
<dbReference type="Gene3D" id="2.80.10.50">
    <property type="match status" value="1"/>
</dbReference>
<evidence type="ECO:0000259" key="16">
    <source>
        <dbReference type="PROSITE" id="PS50919"/>
    </source>
</evidence>
<feature type="transmembrane region" description="Helical" evidence="15">
    <location>
        <begin position="243"/>
        <end position="264"/>
    </location>
</feature>
<sequence length="699" mass="82853">MVYNFNNLIGQPNIKLRINDIKYLIILTIIGSCVQTYMINHPSDLVFNESYMMQLAYNYIKKEFYIDKDPPYARMLYALFIWVLGHLPVNLYTIKKAYSLYRIPRIPTRLFSCIFGILLSPITYLTLRVMRFTRNTAILGSILIIFESSVVIQSRFVFHDSLALFFTALTHLFWRLFESCQQIPFRKAWWAYLMATGFTLGALISTKWVGIFTFFWIGLLACLQLWHFIEDLTMALTTWVKHFFFRFFSLIIIPTLFYIITFYLHINLLKNANDGVFLSPEFLSTFDNRIVKSVPAPVSYGSTVTIRHLNSPYGYLHSHFDSYPSGSKQQQVTLYLYEDANNNWLITDSGDANYEVFSFSTIQDGSIIRLYHLETNRRLHSHDVRPSLSDIDWQNEVSGYGHKGFPGDHNDLFRIEIDKSRSYTDESKISVRAIETKFRLIHVSTGCALFSNNIYLPEWGHGQIEVTCAKSGIYENSLWYIEDNSHDDFSINIEKVSYKKIAFFQKFFELHKHMWEENFHLEDLYNAGTHPFSWPFLRRGIHFWIKKNDQIYFLGNPLIWLLTLAFVGVYCIFKLFVILSEQRGYPSYNDKVYLRYDYLIGTSLLGWIFHYFPYYFMEKQFLLSQYIPALYFSILSLCSFWDFISVRFLQRLQIKLFTLFFFKIVISVYFIMAPLIYGYSMRKEHCSFIKFFKTWDLRC</sequence>
<comment type="similarity">
    <text evidence="3 15">Belongs to the glycosyltransferase 39 family.</text>
</comment>
<dbReference type="GeneID" id="19894535"/>
<evidence type="ECO:0000313" key="18">
    <source>
        <dbReference type="Proteomes" id="UP000011958"/>
    </source>
</evidence>
<dbReference type="OrthoDB" id="292747at2759"/>